<dbReference type="OrthoDB" id="9780088at2"/>
<evidence type="ECO:0000256" key="5">
    <source>
        <dbReference type="ARBA" id="ARBA00023136"/>
    </source>
</evidence>
<comment type="similarity">
    <text evidence="2">Belongs to the purine-cytosine permease (2.A.39) family.</text>
</comment>
<evidence type="ECO:0000256" key="3">
    <source>
        <dbReference type="ARBA" id="ARBA00022692"/>
    </source>
</evidence>
<dbReference type="InterPro" id="IPR030191">
    <property type="entry name" value="CodB"/>
</dbReference>
<feature type="transmembrane region" description="Helical" evidence="6">
    <location>
        <begin position="167"/>
        <end position="187"/>
    </location>
</feature>
<evidence type="ECO:0000313" key="7">
    <source>
        <dbReference type="EMBL" id="TCV95446.1"/>
    </source>
</evidence>
<protein>
    <submittedName>
        <fullName evidence="7">Cytosine permease</fullName>
    </submittedName>
</protein>
<feature type="transmembrane region" description="Helical" evidence="6">
    <location>
        <begin position="232"/>
        <end position="258"/>
    </location>
</feature>
<feature type="transmembrane region" description="Helical" evidence="6">
    <location>
        <begin position="56"/>
        <end position="80"/>
    </location>
</feature>
<feature type="transmembrane region" description="Helical" evidence="6">
    <location>
        <begin position="92"/>
        <end position="115"/>
    </location>
</feature>
<dbReference type="GO" id="GO:0015209">
    <property type="term" value="F:cytosine transmembrane transporter activity"/>
    <property type="evidence" value="ECO:0007669"/>
    <property type="project" value="InterPro"/>
</dbReference>
<feature type="transmembrane region" description="Helical" evidence="6">
    <location>
        <begin position="25"/>
        <end position="44"/>
    </location>
</feature>
<sequence length="438" mass="46971">MMENESSQTNDYSFARVPSNKKSDLLTVSMIRIGTMTALGQFMLGATLGHSMTFSQAIWATFLGSMLLEFISLGIGIAAAREGLSTTLLARWTGFGVIGSALVGIVIAFSLMGWFGVQNAIFAHGLNYAFDGAIGFYHSAVITGMVLTILVAFGFRALGWTAMISVPLFFLVIGWIAIVLLGGHNLLELIKGVPSGEPMSLGVAATTVAGGYIVAAVATADLCRYCKSTAHVFWMITLSIILGEFIVNSIAILIAHALDTDDVVTIMTQTAGWIGLMSVILSAVKINDFNIYSSTLALAGAVEGLTGQKWRYVWLTIGLGMAGTLLTTLDILENFTEFLILLGVIFPPIAGVMLCDYYVLRTYRQALEQTRAQNQLPPNSSAARVGWKAIAACLGATAVGVMIDLGIPSLNSLMASIAIYWLLCTTERRLQPLLRRPK</sequence>
<comment type="caution">
    <text evidence="7">The sequence shown here is derived from an EMBL/GenBank/DDBJ whole genome shotgun (WGS) entry which is preliminary data.</text>
</comment>
<name>A0A4R3YSR5_9GAMM</name>
<evidence type="ECO:0000256" key="2">
    <source>
        <dbReference type="ARBA" id="ARBA00008974"/>
    </source>
</evidence>
<keyword evidence="5 6" id="KW-0472">Membrane</keyword>
<feature type="transmembrane region" description="Helical" evidence="6">
    <location>
        <begin position="264"/>
        <end position="284"/>
    </location>
</feature>
<evidence type="ECO:0000256" key="1">
    <source>
        <dbReference type="ARBA" id="ARBA00004141"/>
    </source>
</evidence>
<dbReference type="CDD" id="cd11484">
    <property type="entry name" value="SLC-NCS1sbd_CobB-like"/>
    <property type="match status" value="1"/>
</dbReference>
<proteinExistence type="inferred from homology"/>
<keyword evidence="8" id="KW-1185">Reference proteome</keyword>
<feature type="transmembrane region" description="Helical" evidence="6">
    <location>
        <begin position="409"/>
        <end position="426"/>
    </location>
</feature>
<dbReference type="EMBL" id="SMCR01000005">
    <property type="protein sequence ID" value="TCV95446.1"/>
    <property type="molecule type" value="Genomic_DNA"/>
</dbReference>
<dbReference type="GO" id="GO:0005886">
    <property type="term" value="C:plasma membrane"/>
    <property type="evidence" value="ECO:0007669"/>
    <property type="project" value="TreeGrafter"/>
</dbReference>
<feature type="transmembrane region" description="Helical" evidence="6">
    <location>
        <begin position="312"/>
        <end position="332"/>
    </location>
</feature>
<evidence type="ECO:0000256" key="4">
    <source>
        <dbReference type="ARBA" id="ARBA00022989"/>
    </source>
</evidence>
<accession>A0A4R3YSR5</accession>
<dbReference type="AlphaFoldDB" id="A0A4R3YSR5"/>
<dbReference type="PANTHER" id="PTHR30569:SF0">
    <property type="entry name" value="CYTOSINE PERMEASE"/>
    <property type="match status" value="1"/>
</dbReference>
<evidence type="ECO:0000256" key="6">
    <source>
        <dbReference type="SAM" id="Phobius"/>
    </source>
</evidence>
<dbReference type="InterPro" id="IPR001248">
    <property type="entry name" value="Pur-cyt_permease"/>
</dbReference>
<keyword evidence="3 6" id="KW-0812">Transmembrane</keyword>
<feature type="transmembrane region" description="Helical" evidence="6">
    <location>
        <begin position="338"/>
        <end position="360"/>
    </location>
</feature>
<gene>
    <name evidence="7" type="ORF">EDC52_10548</name>
</gene>
<dbReference type="Pfam" id="PF02133">
    <property type="entry name" value="Transp_cyt_pur"/>
    <property type="match status" value="1"/>
</dbReference>
<reference evidence="7 8" key="1">
    <citation type="submission" date="2019-03" db="EMBL/GenBank/DDBJ databases">
        <title>Genomic Encyclopedia of Type Strains, Phase IV (KMG-IV): sequencing the most valuable type-strain genomes for metagenomic binning, comparative biology and taxonomic classification.</title>
        <authorList>
            <person name="Goeker M."/>
        </authorList>
    </citation>
    <scope>NUCLEOTIDE SEQUENCE [LARGE SCALE GENOMIC DNA]</scope>
    <source>
        <strain evidence="7 8">DSM 19580</strain>
    </source>
</reference>
<feature type="transmembrane region" description="Helical" evidence="6">
    <location>
        <begin position="381"/>
        <end position="403"/>
    </location>
</feature>
<comment type="subcellular location">
    <subcellularLocation>
        <location evidence="1">Membrane</location>
        <topology evidence="1">Multi-pass membrane protein</topology>
    </subcellularLocation>
</comment>
<dbReference type="Gene3D" id="1.10.4160.10">
    <property type="entry name" value="Hydantoin permease"/>
    <property type="match status" value="1"/>
</dbReference>
<dbReference type="PANTHER" id="PTHR30569">
    <property type="entry name" value="CYTOSINE TRANSPORTER CODB"/>
    <property type="match status" value="1"/>
</dbReference>
<evidence type="ECO:0000313" key="8">
    <source>
        <dbReference type="Proteomes" id="UP000295719"/>
    </source>
</evidence>
<feature type="transmembrane region" description="Helical" evidence="6">
    <location>
        <begin position="135"/>
        <end position="155"/>
    </location>
</feature>
<dbReference type="Proteomes" id="UP000295719">
    <property type="component" value="Unassembled WGS sequence"/>
</dbReference>
<keyword evidence="4 6" id="KW-1133">Transmembrane helix</keyword>
<organism evidence="7 8">
    <name type="scientific">Biostraticola tofi</name>
    <dbReference type="NCBI Taxonomy" id="466109"/>
    <lineage>
        <taxon>Bacteria</taxon>
        <taxon>Pseudomonadati</taxon>
        <taxon>Pseudomonadota</taxon>
        <taxon>Gammaproteobacteria</taxon>
        <taxon>Enterobacterales</taxon>
        <taxon>Bruguierivoracaceae</taxon>
        <taxon>Biostraticola</taxon>
    </lineage>
</organism>
<feature type="transmembrane region" description="Helical" evidence="6">
    <location>
        <begin position="199"/>
        <end position="220"/>
    </location>
</feature>